<feature type="domain" description="DUF2415" evidence="3">
    <location>
        <begin position="347"/>
        <end position="385"/>
    </location>
</feature>
<dbReference type="PROSITE" id="PS50082">
    <property type="entry name" value="WD_REPEATS_2"/>
    <property type="match status" value="1"/>
</dbReference>
<dbReference type="EMBL" id="OZ037952">
    <property type="protein sequence ID" value="CAL1717277.1"/>
    <property type="molecule type" value="Genomic_DNA"/>
</dbReference>
<feature type="compositionally biased region" description="Low complexity" evidence="2">
    <location>
        <begin position="392"/>
        <end position="420"/>
    </location>
</feature>
<dbReference type="InterPro" id="IPR015943">
    <property type="entry name" value="WD40/YVTN_repeat-like_dom_sf"/>
</dbReference>
<feature type="region of interest" description="Disordered" evidence="2">
    <location>
        <begin position="461"/>
        <end position="485"/>
    </location>
</feature>
<keyword evidence="1" id="KW-0853">WD repeat</keyword>
<feature type="repeat" description="WD" evidence="1">
    <location>
        <begin position="272"/>
        <end position="304"/>
    </location>
</feature>
<feature type="region of interest" description="Disordered" evidence="2">
    <location>
        <begin position="585"/>
        <end position="631"/>
    </location>
</feature>
<proteinExistence type="predicted"/>
<feature type="region of interest" description="Disordered" evidence="2">
    <location>
        <begin position="505"/>
        <end position="567"/>
    </location>
</feature>
<feature type="compositionally biased region" description="Polar residues" evidence="2">
    <location>
        <begin position="620"/>
        <end position="630"/>
    </location>
</feature>
<feature type="compositionally biased region" description="Basic residues" evidence="2">
    <location>
        <begin position="608"/>
        <end position="619"/>
    </location>
</feature>
<sequence length="677" mass="74354">MARGGPSTLLTSMNPSTVSKARVTIGHIQLRDVLICPHERGVVYYPQEQSIVEHDMTAPSPQTRQIVDLPFVPNSLSSLALSSEETLLAAGGQEAELHLSLYSPPSPSYPSEDEPREARRFGRQRWKMDTVLEQASINNSVYLPNLNLCGSNESSFEPRIMISNNDRTVKFFDISLRGKNHSMDGKSSRLSSAGELHLDVPVNHSSISPDGRTLLSVGDSPDVYLHRISGGARLAFSPINKLSLSPYIGTTSSYSYNPHIPYSSSAVPASFSTAFSANGSKFAVASQEGVVVVWDVRSTKPLKVIQTDKTRTNTRQRGNGSNTASGWLFESPWDWARNSNNAPGWGVRSVKFSPAGTGQEIMTFTEHTSLVHMMDARTFETHEIVRIPNFDTPQSTRPPTARPRSSSPPARSSPSLSSSTVEPQSLPQPARILLFSGAVEDTFRIPLDVEGIRNTNARRRIRRRRDDSSGADDDLDGIVVIPPLGDRDVENDVRRLLGRPVRSRISLLPGSSSGSHDDSERELEGEDRVDEDMDVDELEACLSSHTPSRAPSPAPPNTASASTSSYTPFQAPATSAIRMSQAFEHLRSPRPSTLARRESSGPYIPRRPSSHIRRLHRRNQNVSESTNNNEPADVEQDIAGICFDPTGQHIYAAATKGISEWTVRGAEKSWWIDSSWA</sequence>
<dbReference type="InterPro" id="IPR019417">
    <property type="entry name" value="DUF2415"/>
</dbReference>
<dbReference type="PANTHER" id="PTHR43991">
    <property type="entry name" value="WD REPEAT PROTEIN (AFU_ORTHOLOGUE AFUA_8G05640)-RELATED"/>
    <property type="match status" value="1"/>
</dbReference>
<gene>
    <name evidence="4" type="ORF">GFSPODELE1_LOCUS11142</name>
</gene>
<keyword evidence="5" id="KW-1185">Reference proteome</keyword>
<name>A0ABP1EC80_9APHY</name>
<dbReference type="Pfam" id="PF10313">
    <property type="entry name" value="DUF2415"/>
    <property type="match status" value="1"/>
</dbReference>
<dbReference type="InterPro" id="IPR001680">
    <property type="entry name" value="WD40_rpt"/>
</dbReference>
<dbReference type="PANTHER" id="PTHR43991:SF9">
    <property type="entry name" value="DUF2415 DOMAIN-CONTAINING PROTEIN"/>
    <property type="match status" value="1"/>
</dbReference>
<evidence type="ECO:0000256" key="2">
    <source>
        <dbReference type="SAM" id="MobiDB-lite"/>
    </source>
</evidence>
<evidence type="ECO:0000313" key="5">
    <source>
        <dbReference type="Proteomes" id="UP001497453"/>
    </source>
</evidence>
<dbReference type="InterPro" id="IPR036322">
    <property type="entry name" value="WD40_repeat_dom_sf"/>
</dbReference>
<feature type="compositionally biased region" description="Low complexity" evidence="2">
    <location>
        <begin position="557"/>
        <end position="567"/>
    </location>
</feature>
<protein>
    <recommendedName>
        <fullName evidence="3">DUF2415 domain-containing protein</fullName>
    </recommendedName>
</protein>
<feature type="region of interest" description="Disordered" evidence="2">
    <location>
        <begin position="385"/>
        <end position="425"/>
    </location>
</feature>
<evidence type="ECO:0000256" key="1">
    <source>
        <dbReference type="PROSITE-ProRule" id="PRU00221"/>
    </source>
</evidence>
<reference evidence="5" key="1">
    <citation type="submission" date="2024-04" db="EMBL/GenBank/DDBJ databases">
        <authorList>
            <person name="Shaw F."/>
            <person name="Minotto A."/>
        </authorList>
    </citation>
    <scope>NUCLEOTIDE SEQUENCE [LARGE SCALE GENOMIC DNA]</scope>
</reference>
<evidence type="ECO:0000313" key="4">
    <source>
        <dbReference type="EMBL" id="CAL1717277.1"/>
    </source>
</evidence>
<accession>A0ABP1EC80</accession>
<dbReference type="Proteomes" id="UP001497453">
    <property type="component" value="Chromosome 9"/>
</dbReference>
<dbReference type="SUPFAM" id="SSF50978">
    <property type="entry name" value="WD40 repeat-like"/>
    <property type="match status" value="1"/>
</dbReference>
<dbReference type="Gene3D" id="2.130.10.10">
    <property type="entry name" value="YVTN repeat-like/Quinoprotein amine dehydrogenase"/>
    <property type="match status" value="1"/>
</dbReference>
<feature type="compositionally biased region" description="Acidic residues" evidence="2">
    <location>
        <begin position="520"/>
        <end position="539"/>
    </location>
</feature>
<organism evidence="4 5">
    <name type="scientific">Somion occarium</name>
    <dbReference type="NCBI Taxonomy" id="3059160"/>
    <lineage>
        <taxon>Eukaryota</taxon>
        <taxon>Fungi</taxon>
        <taxon>Dikarya</taxon>
        <taxon>Basidiomycota</taxon>
        <taxon>Agaricomycotina</taxon>
        <taxon>Agaricomycetes</taxon>
        <taxon>Polyporales</taxon>
        <taxon>Cerrenaceae</taxon>
        <taxon>Somion</taxon>
    </lineage>
</organism>
<evidence type="ECO:0000259" key="3">
    <source>
        <dbReference type="Pfam" id="PF10313"/>
    </source>
</evidence>